<organism evidence="1 2">
    <name type="scientific">Microbacterium gilvum</name>
    <dbReference type="NCBI Taxonomy" id="1336204"/>
    <lineage>
        <taxon>Bacteria</taxon>
        <taxon>Bacillati</taxon>
        <taxon>Actinomycetota</taxon>
        <taxon>Actinomycetes</taxon>
        <taxon>Micrococcales</taxon>
        <taxon>Microbacteriaceae</taxon>
        <taxon>Microbacterium</taxon>
    </lineage>
</organism>
<name>A0ABP9A6E3_9MICO</name>
<dbReference type="RefSeq" id="WP_345438366.1">
    <property type="nucleotide sequence ID" value="NZ_BAABKO010000003.1"/>
</dbReference>
<accession>A0ABP9A6E3</accession>
<protein>
    <submittedName>
        <fullName evidence="1">Uncharacterized protein</fullName>
    </submittedName>
</protein>
<sequence length="67" mass="7787">MGDVPTRRTRTIHEWVIETPCDAKQFALSLHLIQQELDSEFPDKAGYDDAYEVIARDNEIVIQVIER</sequence>
<evidence type="ECO:0000313" key="1">
    <source>
        <dbReference type="EMBL" id="GAA4774335.1"/>
    </source>
</evidence>
<dbReference type="EMBL" id="BAABKO010000003">
    <property type="protein sequence ID" value="GAA4774335.1"/>
    <property type="molecule type" value="Genomic_DNA"/>
</dbReference>
<keyword evidence="2" id="KW-1185">Reference proteome</keyword>
<reference evidence="2" key="1">
    <citation type="journal article" date="2019" name="Int. J. Syst. Evol. Microbiol.">
        <title>The Global Catalogue of Microorganisms (GCM) 10K type strain sequencing project: providing services to taxonomists for standard genome sequencing and annotation.</title>
        <authorList>
            <consortium name="The Broad Institute Genomics Platform"/>
            <consortium name="The Broad Institute Genome Sequencing Center for Infectious Disease"/>
            <person name="Wu L."/>
            <person name="Ma J."/>
        </authorList>
    </citation>
    <scope>NUCLEOTIDE SEQUENCE [LARGE SCALE GENOMIC DNA]</scope>
    <source>
        <strain evidence="2">JCM 18537</strain>
    </source>
</reference>
<proteinExistence type="predicted"/>
<dbReference type="Proteomes" id="UP001501645">
    <property type="component" value="Unassembled WGS sequence"/>
</dbReference>
<evidence type="ECO:0000313" key="2">
    <source>
        <dbReference type="Proteomes" id="UP001501645"/>
    </source>
</evidence>
<gene>
    <name evidence="1" type="ORF">GCM10023351_18410</name>
</gene>
<comment type="caution">
    <text evidence="1">The sequence shown here is derived from an EMBL/GenBank/DDBJ whole genome shotgun (WGS) entry which is preliminary data.</text>
</comment>